<dbReference type="InterPro" id="IPR050808">
    <property type="entry name" value="Phage_Integrase"/>
</dbReference>
<dbReference type="OrthoDB" id="9775880at2"/>
<dbReference type="Gene3D" id="3.30.160.390">
    <property type="entry name" value="Integrase, DNA-binding domain"/>
    <property type="match status" value="1"/>
</dbReference>
<dbReference type="InterPro" id="IPR011010">
    <property type="entry name" value="DNA_brk_join_enz"/>
</dbReference>
<comment type="caution">
    <text evidence="8">The sequence shown here is derived from an EMBL/GenBank/DDBJ whole genome shotgun (WGS) entry which is preliminary data.</text>
</comment>
<evidence type="ECO:0000256" key="3">
    <source>
        <dbReference type="ARBA" id="ARBA00023125"/>
    </source>
</evidence>
<dbReference type="GO" id="GO:0006310">
    <property type="term" value="P:DNA recombination"/>
    <property type="evidence" value="ECO:0007669"/>
    <property type="project" value="UniProtKB-KW"/>
</dbReference>
<dbReference type="InterPro" id="IPR038488">
    <property type="entry name" value="Integrase_DNA-bd_sf"/>
</dbReference>
<dbReference type="EMBL" id="QNRQ01000006">
    <property type="protein sequence ID" value="RBP38787.1"/>
    <property type="molecule type" value="Genomic_DNA"/>
</dbReference>
<feature type="domain" description="Tyr recombinase" evidence="6">
    <location>
        <begin position="203"/>
        <end position="386"/>
    </location>
</feature>
<evidence type="ECO:0000256" key="2">
    <source>
        <dbReference type="ARBA" id="ARBA00022908"/>
    </source>
</evidence>
<dbReference type="AlphaFoldDB" id="A0A366HA95"/>
<accession>A0A366HA95</accession>
<feature type="domain" description="Core-binding (CB)" evidence="7">
    <location>
        <begin position="98"/>
        <end position="179"/>
    </location>
</feature>
<evidence type="ECO:0000313" key="9">
    <source>
        <dbReference type="Proteomes" id="UP000253628"/>
    </source>
</evidence>
<dbReference type="Pfam" id="PF00589">
    <property type="entry name" value="Phage_integrase"/>
    <property type="match status" value="1"/>
</dbReference>
<dbReference type="InterPro" id="IPR044068">
    <property type="entry name" value="CB"/>
</dbReference>
<keyword evidence="4" id="KW-0233">DNA recombination</keyword>
<dbReference type="Pfam" id="PF13356">
    <property type="entry name" value="Arm-DNA-bind_3"/>
    <property type="match status" value="1"/>
</dbReference>
<name>A0A366HA95_9BURK</name>
<dbReference type="InterPro" id="IPR010998">
    <property type="entry name" value="Integrase_recombinase_N"/>
</dbReference>
<sequence>MALKDVQCRQAVAKEKPYKLAAGGGLYLLVSTNGKKYWRYKYRFHGKEKVLALGVYPEVTLAKATAAHQAARDLVAADTDPMASKKATRKANRLAQENSFKAIAKEWVDSQSSGWSEAHIERVNGFFKNHIYPEFGEEPIANITSLDVLDAIRKMEAKGLGESCYKALAQTNKVFIYAVVTKRAPVNVAAGLNSFLKPKPPTKHHPHVEKEELGKLMTLIDRYGGLPQTRIATKLVMLCFMRSGELRQATWEEIDFEAATWTIPSAHRKGSKTLKASGIPHIVPLSRQAIELLTELRQHTGDRPLMFEGQKRGVPISENTINKALRTIGYGDEQSAHGFRGLASTILNENGFNPDAIERQLSHKEKNQVRRAYDHSQRLPERVTMMQWWSDFLDSKAGSNVVPLAPRRSA</sequence>
<gene>
    <name evidence="8" type="ORF">DFR37_10679</name>
</gene>
<dbReference type="InterPro" id="IPR025166">
    <property type="entry name" value="Integrase_DNA_bind_dom"/>
</dbReference>
<dbReference type="InterPro" id="IPR013762">
    <property type="entry name" value="Integrase-like_cat_sf"/>
</dbReference>
<proteinExistence type="inferred from homology"/>
<keyword evidence="2" id="KW-0229">DNA integration</keyword>
<protein>
    <submittedName>
        <fullName evidence="8">Integrase</fullName>
    </submittedName>
</protein>
<dbReference type="Proteomes" id="UP000253628">
    <property type="component" value="Unassembled WGS sequence"/>
</dbReference>
<dbReference type="RefSeq" id="WP_113933569.1">
    <property type="nucleotide sequence ID" value="NZ_JACCEU010000007.1"/>
</dbReference>
<organism evidence="8 9">
    <name type="scientific">Eoetvoesiella caeni</name>
    <dbReference type="NCBI Taxonomy" id="645616"/>
    <lineage>
        <taxon>Bacteria</taxon>
        <taxon>Pseudomonadati</taxon>
        <taxon>Pseudomonadota</taxon>
        <taxon>Betaproteobacteria</taxon>
        <taxon>Burkholderiales</taxon>
        <taxon>Alcaligenaceae</taxon>
        <taxon>Eoetvoesiella</taxon>
    </lineage>
</organism>
<evidence type="ECO:0000259" key="7">
    <source>
        <dbReference type="PROSITE" id="PS51900"/>
    </source>
</evidence>
<dbReference type="InterPro" id="IPR053876">
    <property type="entry name" value="Phage_int_M"/>
</dbReference>
<keyword evidence="3 5" id="KW-0238">DNA-binding</keyword>
<dbReference type="SUPFAM" id="SSF56349">
    <property type="entry name" value="DNA breaking-rejoining enzymes"/>
    <property type="match status" value="1"/>
</dbReference>
<dbReference type="GO" id="GO:0003677">
    <property type="term" value="F:DNA binding"/>
    <property type="evidence" value="ECO:0007669"/>
    <property type="project" value="UniProtKB-UniRule"/>
</dbReference>
<keyword evidence="9" id="KW-1185">Reference proteome</keyword>
<evidence type="ECO:0000256" key="1">
    <source>
        <dbReference type="ARBA" id="ARBA00008857"/>
    </source>
</evidence>
<evidence type="ECO:0000256" key="4">
    <source>
        <dbReference type="ARBA" id="ARBA00023172"/>
    </source>
</evidence>
<evidence type="ECO:0000256" key="5">
    <source>
        <dbReference type="PROSITE-ProRule" id="PRU01248"/>
    </source>
</evidence>
<reference evidence="8 9" key="1">
    <citation type="submission" date="2018-06" db="EMBL/GenBank/DDBJ databases">
        <title>Genomic Encyclopedia of Type Strains, Phase IV (KMG-IV): sequencing the most valuable type-strain genomes for metagenomic binning, comparative biology and taxonomic classification.</title>
        <authorList>
            <person name="Goeker M."/>
        </authorList>
    </citation>
    <scope>NUCLEOTIDE SEQUENCE [LARGE SCALE GENOMIC DNA]</scope>
    <source>
        <strain evidence="8 9">DSM 25520</strain>
    </source>
</reference>
<dbReference type="PROSITE" id="PS51898">
    <property type="entry name" value="TYR_RECOMBINASE"/>
    <property type="match status" value="1"/>
</dbReference>
<dbReference type="CDD" id="cd00801">
    <property type="entry name" value="INT_P4_C"/>
    <property type="match status" value="1"/>
</dbReference>
<dbReference type="Gene3D" id="1.10.150.130">
    <property type="match status" value="1"/>
</dbReference>
<evidence type="ECO:0000259" key="6">
    <source>
        <dbReference type="PROSITE" id="PS51898"/>
    </source>
</evidence>
<comment type="similarity">
    <text evidence="1">Belongs to the 'phage' integrase family.</text>
</comment>
<dbReference type="PROSITE" id="PS51900">
    <property type="entry name" value="CB"/>
    <property type="match status" value="1"/>
</dbReference>
<dbReference type="InterPro" id="IPR002104">
    <property type="entry name" value="Integrase_catalytic"/>
</dbReference>
<dbReference type="Gene3D" id="1.10.443.10">
    <property type="entry name" value="Intergrase catalytic core"/>
    <property type="match status" value="1"/>
</dbReference>
<dbReference type="GO" id="GO:0015074">
    <property type="term" value="P:DNA integration"/>
    <property type="evidence" value="ECO:0007669"/>
    <property type="project" value="UniProtKB-KW"/>
</dbReference>
<dbReference type="Pfam" id="PF22022">
    <property type="entry name" value="Phage_int_M"/>
    <property type="match status" value="1"/>
</dbReference>
<dbReference type="PANTHER" id="PTHR30629">
    <property type="entry name" value="PROPHAGE INTEGRASE"/>
    <property type="match status" value="1"/>
</dbReference>
<evidence type="ECO:0000313" key="8">
    <source>
        <dbReference type="EMBL" id="RBP38787.1"/>
    </source>
</evidence>
<dbReference type="PANTHER" id="PTHR30629:SF2">
    <property type="entry name" value="PROPHAGE INTEGRASE INTS-RELATED"/>
    <property type="match status" value="1"/>
</dbReference>